<dbReference type="InterPro" id="IPR036278">
    <property type="entry name" value="Sialidase_sf"/>
</dbReference>
<dbReference type="InterPro" id="IPR011040">
    <property type="entry name" value="Sialidase"/>
</dbReference>
<keyword evidence="6" id="KW-0378">Hydrolase</keyword>
<evidence type="ECO:0000313" key="6">
    <source>
        <dbReference type="EMBL" id="AWL09682.1"/>
    </source>
</evidence>
<dbReference type="CDD" id="cd15482">
    <property type="entry name" value="Sialidase_non-viral"/>
    <property type="match status" value="1"/>
</dbReference>
<keyword evidence="6" id="KW-0326">Glycosidase</keyword>
<feature type="domain" description="Sialidase" evidence="5">
    <location>
        <begin position="49"/>
        <end position="341"/>
    </location>
</feature>
<dbReference type="Proteomes" id="UP000245468">
    <property type="component" value="Chromosome"/>
</dbReference>
<dbReference type="EMBL" id="CP029346">
    <property type="protein sequence ID" value="AWL09682.1"/>
    <property type="molecule type" value="Genomic_DNA"/>
</dbReference>
<dbReference type="GO" id="GO:0004308">
    <property type="term" value="F:exo-alpha-sialidase activity"/>
    <property type="evidence" value="ECO:0007669"/>
    <property type="project" value="UniProtKB-EC"/>
</dbReference>
<name>A0A2S2DWL2_9BACT</name>
<evidence type="ECO:0000256" key="3">
    <source>
        <dbReference type="ARBA" id="ARBA00012733"/>
    </source>
</evidence>
<dbReference type="Pfam" id="PF13088">
    <property type="entry name" value="BNR_2"/>
    <property type="match status" value="1"/>
</dbReference>
<dbReference type="PANTHER" id="PTHR10628">
    <property type="entry name" value="SIALIDASE"/>
    <property type="match status" value="1"/>
</dbReference>
<dbReference type="Gene3D" id="2.120.10.10">
    <property type="match status" value="1"/>
</dbReference>
<sequence length="386" mass="43094">MKASLILSTLSLFSWGLFAQKSERVTVFQSGQDTYASYRIPAIIKLPHGELLAFAEGRKGSAADFGNIDIVSKLSKDGGKTWSAIQKVVDFDSLQAGNPAPVVDYWDPEYPQGRIFLFYNTGNNHENLVRQGKGLREVWYITSTDDGKTWSAPVNITKSVHRPIQEPYKYAEDWRSYANTPGHAMQISSGRYRGRIYVAANHSIGAPKADFTDYVSHGFFTDNHGQSFQLSQSLGLPGSNEATAAELSDNRLLLNARNQKGDVRTRIAAISSDGGNTWDKTYYETSLPDPVCEGSLLSIGYRQGKSVLAFSNAADQEKRNHLTLRISFDEGLTWPISHEIDGTIDPIKHPDFTAYSDIVKLDEDRIGVLYERNDYAEIVYVSIKWE</sequence>
<dbReference type="KEGG" id="psez:HME7025_01831"/>
<dbReference type="GO" id="GO:0005737">
    <property type="term" value="C:cytoplasm"/>
    <property type="evidence" value="ECO:0007669"/>
    <property type="project" value="TreeGrafter"/>
</dbReference>
<comment type="similarity">
    <text evidence="2">Belongs to the glycosyl hydrolase 33 family.</text>
</comment>
<dbReference type="GO" id="GO:0006689">
    <property type="term" value="P:ganglioside catabolic process"/>
    <property type="evidence" value="ECO:0007669"/>
    <property type="project" value="TreeGrafter"/>
</dbReference>
<keyword evidence="4" id="KW-0732">Signal</keyword>
<feature type="chain" id="PRO_5015726593" description="exo-alpha-sialidase" evidence="4">
    <location>
        <begin position="20"/>
        <end position="386"/>
    </location>
</feature>
<feature type="signal peptide" evidence="4">
    <location>
        <begin position="1"/>
        <end position="19"/>
    </location>
</feature>
<protein>
    <recommendedName>
        <fullName evidence="3">exo-alpha-sialidase</fullName>
        <ecNumber evidence="3">3.2.1.18</ecNumber>
    </recommendedName>
</protein>
<comment type="catalytic activity">
    <reaction evidence="1">
        <text>Hydrolysis of alpha-(2-&gt;3)-, alpha-(2-&gt;6)-, alpha-(2-&gt;8)- glycosidic linkages of terminal sialic acid residues in oligosaccharides, glycoproteins, glycolipids, colominic acid and synthetic substrates.</text>
        <dbReference type="EC" id="3.2.1.18"/>
    </reaction>
</comment>
<evidence type="ECO:0000256" key="4">
    <source>
        <dbReference type="SAM" id="SignalP"/>
    </source>
</evidence>
<dbReference type="RefSeq" id="WP_109323350.1">
    <property type="nucleotide sequence ID" value="NZ_CP029346.1"/>
</dbReference>
<accession>A0A2S2DWL2</accession>
<dbReference type="AlphaFoldDB" id="A0A2S2DWL2"/>
<dbReference type="PANTHER" id="PTHR10628:SF30">
    <property type="entry name" value="EXO-ALPHA-SIALIDASE"/>
    <property type="match status" value="1"/>
</dbReference>
<dbReference type="GO" id="GO:0016020">
    <property type="term" value="C:membrane"/>
    <property type="evidence" value="ECO:0007669"/>
    <property type="project" value="TreeGrafter"/>
</dbReference>
<dbReference type="GO" id="GO:0009313">
    <property type="term" value="P:oligosaccharide catabolic process"/>
    <property type="evidence" value="ECO:0007669"/>
    <property type="project" value="TreeGrafter"/>
</dbReference>
<dbReference type="EC" id="3.2.1.18" evidence="3"/>
<dbReference type="InterPro" id="IPR026856">
    <property type="entry name" value="Sialidase_fam"/>
</dbReference>
<evidence type="ECO:0000313" key="7">
    <source>
        <dbReference type="Proteomes" id="UP000245468"/>
    </source>
</evidence>
<evidence type="ECO:0000256" key="1">
    <source>
        <dbReference type="ARBA" id="ARBA00000427"/>
    </source>
</evidence>
<proteinExistence type="inferred from homology"/>
<evidence type="ECO:0000259" key="5">
    <source>
        <dbReference type="Pfam" id="PF13088"/>
    </source>
</evidence>
<gene>
    <name evidence="6" type="primary">neu1</name>
    <name evidence="6" type="ORF">HME7025_01831</name>
</gene>
<evidence type="ECO:0000256" key="2">
    <source>
        <dbReference type="ARBA" id="ARBA00009348"/>
    </source>
</evidence>
<keyword evidence="7" id="KW-1185">Reference proteome</keyword>
<dbReference type="OrthoDB" id="7294637at2"/>
<dbReference type="SUPFAM" id="SSF50939">
    <property type="entry name" value="Sialidases"/>
    <property type="match status" value="1"/>
</dbReference>
<organism evidence="6 7">
    <name type="scientific">Aquirufa nivalisilvae</name>
    <dbReference type="NCBI Taxonomy" id="2516557"/>
    <lineage>
        <taxon>Bacteria</taxon>
        <taxon>Pseudomonadati</taxon>
        <taxon>Bacteroidota</taxon>
        <taxon>Cytophagia</taxon>
        <taxon>Cytophagales</taxon>
        <taxon>Flectobacillaceae</taxon>
        <taxon>Aquirufa</taxon>
    </lineage>
</organism>
<reference evidence="7" key="1">
    <citation type="submission" date="2018-05" db="EMBL/GenBank/DDBJ databases">
        <title>Pseudarcicella sp. HME7025 Genome sequencing and assembly.</title>
        <authorList>
            <person name="Kim H."/>
            <person name="Kang H."/>
            <person name="Joh K."/>
        </authorList>
    </citation>
    <scope>NUCLEOTIDE SEQUENCE [LARGE SCALE GENOMIC DNA]</scope>
    <source>
        <strain evidence="7">HME7025</strain>
    </source>
</reference>